<dbReference type="AlphaFoldDB" id="A0A2N6UIU5"/>
<sequence length="705" mass="83784">MKYDLLKKEFAYFGSFMIWDNSIQKNGLPKKLDNKEFRDERLNSDFIYLAMNIRLDKKNFKDIDNDFLTNDEIFTSDMPAFCSFHSLDDGKYNNTPYTRLNKLYSNTVLEGAYITDFFKVAPNSKIPNGYATKTSDEVFLYLYSLSKEDRDNFLRYQLLALERELELLEIENPKFIVMELIYDLVKYSFDKFVNKKDFPNLYRAKIVDKPSSFGTVLNKYQRDIIHIFLKNLDYNSYPEFLIAYLEKYSQDIVDLKFIKNKADLMAIFYICLEDYDDFPNDIKSYLDKIKISYKDLIENIKKSFSKDFIYELIKNFPFIYSDESMWNEYIEKFYKDLAEDGMLIKLSQNLSYIINLFKVKEMENSYFLTKDFDTYIFLFLFKKALNLQGNIYYKEDVKDLKFPNFFSKINEINYKAVEKILDENIFSFINLLLSYEDFNSLYFKNLKEKLFNKDLYRLINFNNDNILISIGKKSDQIEYEYYDDKCNLFLKEIIEKKNLKDNPLTLSLNENAKIKKSLKLSDFLLSIKRGYPTVELNDDWVNNSNSKKGVKYLSNSNINKGFVDHRNCLVYELIDEDKEKSYNYAEKGDIIITKNSPYSASIVDRDEKYLVNDNCFILKVDKNKIDPFYILAFLSSKKLIRSINTNVLSIKKIKSLPINLHSSSDIEDISAKMKKIIIDLEVLYENFLKLDHNRKNVFNSEKKLK</sequence>
<evidence type="ECO:0000256" key="1">
    <source>
        <dbReference type="ARBA" id="ARBA00022747"/>
    </source>
</evidence>
<dbReference type="Gene3D" id="3.90.220.20">
    <property type="entry name" value="DNA methylase specificity domains"/>
    <property type="match status" value="1"/>
</dbReference>
<organism evidence="3 4">
    <name type="scientific">Anaerococcus hydrogenalis</name>
    <dbReference type="NCBI Taxonomy" id="33029"/>
    <lineage>
        <taxon>Bacteria</taxon>
        <taxon>Bacillati</taxon>
        <taxon>Bacillota</taxon>
        <taxon>Tissierellia</taxon>
        <taxon>Tissierellales</taxon>
        <taxon>Peptoniphilaceae</taxon>
        <taxon>Anaerococcus</taxon>
    </lineage>
</organism>
<dbReference type="Proteomes" id="UP000235658">
    <property type="component" value="Unassembled WGS sequence"/>
</dbReference>
<dbReference type="GO" id="GO:0009307">
    <property type="term" value="P:DNA restriction-modification system"/>
    <property type="evidence" value="ECO:0007669"/>
    <property type="project" value="UniProtKB-KW"/>
</dbReference>
<protein>
    <recommendedName>
        <fullName evidence="5">Type I restriction modification DNA specificity domain-containing protein</fullName>
    </recommendedName>
</protein>
<evidence type="ECO:0000313" key="3">
    <source>
        <dbReference type="EMBL" id="PMC81492.1"/>
    </source>
</evidence>
<evidence type="ECO:0008006" key="5">
    <source>
        <dbReference type="Google" id="ProtNLM"/>
    </source>
</evidence>
<comment type="caution">
    <text evidence="3">The sequence shown here is derived from an EMBL/GenBank/DDBJ whole genome shotgun (WGS) entry which is preliminary data.</text>
</comment>
<evidence type="ECO:0000313" key="4">
    <source>
        <dbReference type="Proteomes" id="UP000235658"/>
    </source>
</evidence>
<name>A0A2N6UIU5_9FIRM</name>
<dbReference type="GO" id="GO:0003677">
    <property type="term" value="F:DNA binding"/>
    <property type="evidence" value="ECO:0007669"/>
    <property type="project" value="UniProtKB-KW"/>
</dbReference>
<gene>
    <name evidence="3" type="ORF">CJ192_05545</name>
</gene>
<proteinExistence type="predicted"/>
<keyword evidence="2" id="KW-0238">DNA-binding</keyword>
<evidence type="ECO:0000256" key="2">
    <source>
        <dbReference type="ARBA" id="ARBA00023125"/>
    </source>
</evidence>
<accession>A0A2N6UIU5</accession>
<keyword evidence="1" id="KW-0680">Restriction system</keyword>
<dbReference type="RefSeq" id="WP_102198052.1">
    <property type="nucleotide sequence ID" value="NZ_PNHP01000003.1"/>
</dbReference>
<dbReference type="GeneID" id="84578643"/>
<dbReference type="EMBL" id="PNHP01000003">
    <property type="protein sequence ID" value="PMC81492.1"/>
    <property type="molecule type" value="Genomic_DNA"/>
</dbReference>
<dbReference type="InterPro" id="IPR044946">
    <property type="entry name" value="Restrct_endonuc_typeI_TRD_sf"/>
</dbReference>
<reference evidence="3 4" key="1">
    <citation type="submission" date="2017-09" db="EMBL/GenBank/DDBJ databases">
        <title>Bacterial strain isolated from the female urinary microbiota.</title>
        <authorList>
            <person name="Thomas-White K."/>
            <person name="Kumar N."/>
            <person name="Forster S."/>
            <person name="Putonti C."/>
            <person name="Lawley T."/>
            <person name="Wolfe A.J."/>
        </authorList>
    </citation>
    <scope>NUCLEOTIDE SEQUENCE [LARGE SCALE GENOMIC DNA]</scope>
    <source>
        <strain evidence="3 4">UMB0204</strain>
    </source>
</reference>
<dbReference type="SUPFAM" id="SSF116734">
    <property type="entry name" value="DNA methylase specificity domain"/>
    <property type="match status" value="1"/>
</dbReference>